<dbReference type="EMBL" id="DXBO01000167">
    <property type="protein sequence ID" value="HIZ49300.1"/>
    <property type="molecule type" value="Genomic_DNA"/>
</dbReference>
<evidence type="ECO:0000256" key="5">
    <source>
        <dbReference type="ARBA" id="ARBA00022862"/>
    </source>
</evidence>
<dbReference type="Pfam" id="PF00578">
    <property type="entry name" value="AhpC-TSA"/>
    <property type="match status" value="1"/>
</dbReference>
<protein>
    <recommendedName>
        <fullName evidence="3">thioredoxin-dependent peroxiredoxin</fullName>
        <ecNumber evidence="3">1.11.1.24</ecNumber>
    </recommendedName>
    <alternativeName>
        <fullName evidence="11">Bacterioferritin comigratory protein</fullName>
    </alternativeName>
    <alternativeName>
        <fullName evidence="9">Thioredoxin peroxidase</fullName>
    </alternativeName>
</protein>
<evidence type="ECO:0000256" key="10">
    <source>
        <dbReference type="ARBA" id="ARBA00038489"/>
    </source>
</evidence>
<comment type="similarity">
    <text evidence="10">Belongs to the peroxiredoxin family. BCP/PrxQ subfamily.</text>
</comment>
<comment type="catalytic activity">
    <reaction evidence="12">
        <text>a hydroperoxide + [thioredoxin]-dithiol = an alcohol + [thioredoxin]-disulfide + H2O</text>
        <dbReference type="Rhea" id="RHEA:62620"/>
        <dbReference type="Rhea" id="RHEA-COMP:10698"/>
        <dbReference type="Rhea" id="RHEA-COMP:10700"/>
        <dbReference type="ChEBI" id="CHEBI:15377"/>
        <dbReference type="ChEBI" id="CHEBI:29950"/>
        <dbReference type="ChEBI" id="CHEBI:30879"/>
        <dbReference type="ChEBI" id="CHEBI:35924"/>
        <dbReference type="ChEBI" id="CHEBI:50058"/>
        <dbReference type="EC" id="1.11.1.24"/>
    </reaction>
</comment>
<evidence type="ECO:0000259" key="14">
    <source>
        <dbReference type="PROSITE" id="PS51352"/>
    </source>
</evidence>
<proteinExistence type="inferred from homology"/>
<accession>A0A9D2F5I3</accession>
<evidence type="ECO:0000256" key="9">
    <source>
        <dbReference type="ARBA" id="ARBA00032824"/>
    </source>
</evidence>
<comment type="function">
    <text evidence="1">Thiol-specific peroxidase that catalyzes the reduction of hydrogen peroxide and organic hydroperoxides to water and alcohols, respectively. Plays a role in cell protection against oxidative stress by detoxifying peroxides and as sensor of hydrogen peroxide-mediated signaling events.</text>
</comment>
<dbReference type="PANTHER" id="PTHR42801">
    <property type="entry name" value="THIOREDOXIN-DEPENDENT PEROXIDE REDUCTASE"/>
    <property type="match status" value="1"/>
</dbReference>
<gene>
    <name evidence="15" type="primary">bcp</name>
    <name evidence="15" type="ORF">H9810_11325</name>
</gene>
<dbReference type="PROSITE" id="PS51352">
    <property type="entry name" value="THIOREDOXIN_2"/>
    <property type="match status" value="1"/>
</dbReference>
<evidence type="ECO:0000256" key="12">
    <source>
        <dbReference type="ARBA" id="ARBA00049091"/>
    </source>
</evidence>
<sequence length="156" mass="17622">MLEAGTKAPDFALLDKDGKEVRLSDFAGKRVVLYFYPRDNTPGCTRQACAFAKAYEGFRSRDVVVIGISKDSVASHLKFAQKYELPFILLSDPELQAIQAYGVWQEKKLYGKTSMGVVRTTYVIDPEGRVEKVMPKVKPDTNAEEILAWMETVREH</sequence>
<evidence type="ECO:0000256" key="6">
    <source>
        <dbReference type="ARBA" id="ARBA00023002"/>
    </source>
</evidence>
<keyword evidence="7" id="KW-1015">Disulfide bond</keyword>
<dbReference type="InterPro" id="IPR036249">
    <property type="entry name" value="Thioredoxin-like_sf"/>
</dbReference>
<dbReference type="InterPro" id="IPR013766">
    <property type="entry name" value="Thioredoxin_domain"/>
</dbReference>
<evidence type="ECO:0000256" key="1">
    <source>
        <dbReference type="ARBA" id="ARBA00003330"/>
    </source>
</evidence>
<evidence type="ECO:0000313" key="16">
    <source>
        <dbReference type="Proteomes" id="UP000824031"/>
    </source>
</evidence>
<comment type="subunit">
    <text evidence="2">Monomer.</text>
</comment>
<dbReference type="GO" id="GO:0008379">
    <property type="term" value="F:thioredoxin peroxidase activity"/>
    <property type="evidence" value="ECO:0007669"/>
    <property type="project" value="TreeGrafter"/>
</dbReference>
<evidence type="ECO:0000256" key="13">
    <source>
        <dbReference type="PIRSR" id="PIRSR000239-1"/>
    </source>
</evidence>
<keyword evidence="5" id="KW-0049">Antioxidant</keyword>
<dbReference type="GO" id="GO:0005737">
    <property type="term" value="C:cytoplasm"/>
    <property type="evidence" value="ECO:0007669"/>
    <property type="project" value="TreeGrafter"/>
</dbReference>
<dbReference type="GO" id="GO:0045454">
    <property type="term" value="P:cell redox homeostasis"/>
    <property type="evidence" value="ECO:0007669"/>
    <property type="project" value="TreeGrafter"/>
</dbReference>
<dbReference type="EC" id="1.11.1.24" evidence="3"/>
<name>A0A9D2F5I3_9FIRM</name>
<evidence type="ECO:0000256" key="8">
    <source>
        <dbReference type="ARBA" id="ARBA00023284"/>
    </source>
</evidence>
<dbReference type="AlphaFoldDB" id="A0A9D2F5I3"/>
<reference evidence="15" key="1">
    <citation type="journal article" date="2021" name="PeerJ">
        <title>Extensive microbial diversity within the chicken gut microbiome revealed by metagenomics and culture.</title>
        <authorList>
            <person name="Gilroy R."/>
            <person name="Ravi A."/>
            <person name="Getino M."/>
            <person name="Pursley I."/>
            <person name="Horton D.L."/>
            <person name="Alikhan N.F."/>
            <person name="Baker D."/>
            <person name="Gharbi K."/>
            <person name="Hall N."/>
            <person name="Watson M."/>
            <person name="Adriaenssens E.M."/>
            <person name="Foster-Nyarko E."/>
            <person name="Jarju S."/>
            <person name="Secka A."/>
            <person name="Antonio M."/>
            <person name="Oren A."/>
            <person name="Chaudhuri R.R."/>
            <person name="La Ragione R."/>
            <person name="Hildebrand F."/>
            <person name="Pallen M.J."/>
        </authorList>
    </citation>
    <scope>NUCLEOTIDE SEQUENCE</scope>
    <source>
        <strain evidence="15">3436</strain>
    </source>
</reference>
<keyword evidence="6" id="KW-0560">Oxidoreductase</keyword>
<evidence type="ECO:0000256" key="3">
    <source>
        <dbReference type="ARBA" id="ARBA00013017"/>
    </source>
</evidence>
<evidence type="ECO:0000256" key="4">
    <source>
        <dbReference type="ARBA" id="ARBA00022559"/>
    </source>
</evidence>
<dbReference type="FunFam" id="3.40.30.10:FF:000007">
    <property type="entry name" value="Thioredoxin-dependent thiol peroxidase"/>
    <property type="match status" value="1"/>
</dbReference>
<dbReference type="PANTHER" id="PTHR42801:SF4">
    <property type="entry name" value="AHPC_TSA FAMILY PROTEIN"/>
    <property type="match status" value="1"/>
</dbReference>
<reference evidence="15" key="2">
    <citation type="submission" date="2021-04" db="EMBL/GenBank/DDBJ databases">
        <authorList>
            <person name="Gilroy R."/>
        </authorList>
    </citation>
    <scope>NUCLEOTIDE SEQUENCE</scope>
    <source>
        <strain evidence="15">3436</strain>
    </source>
</reference>
<dbReference type="Proteomes" id="UP000824031">
    <property type="component" value="Unassembled WGS sequence"/>
</dbReference>
<keyword evidence="8" id="KW-0676">Redox-active center</keyword>
<dbReference type="InterPro" id="IPR000866">
    <property type="entry name" value="AhpC/TSA"/>
</dbReference>
<evidence type="ECO:0000256" key="2">
    <source>
        <dbReference type="ARBA" id="ARBA00011245"/>
    </source>
</evidence>
<dbReference type="CDD" id="cd03017">
    <property type="entry name" value="PRX_BCP"/>
    <property type="match status" value="1"/>
</dbReference>
<comment type="caution">
    <text evidence="15">The sequence shown here is derived from an EMBL/GenBank/DDBJ whole genome shotgun (WGS) entry which is preliminary data.</text>
</comment>
<keyword evidence="4 15" id="KW-0575">Peroxidase</keyword>
<evidence type="ECO:0000256" key="11">
    <source>
        <dbReference type="ARBA" id="ARBA00041373"/>
    </source>
</evidence>
<dbReference type="Gene3D" id="3.40.30.10">
    <property type="entry name" value="Glutaredoxin"/>
    <property type="match status" value="1"/>
</dbReference>
<feature type="active site" description="Cysteine sulfenic acid (-SOH) intermediate; for peroxidase activity" evidence="13">
    <location>
        <position position="44"/>
    </location>
</feature>
<organism evidence="15 16">
    <name type="scientific">Candidatus Gemmiger excrementavium</name>
    <dbReference type="NCBI Taxonomy" id="2838608"/>
    <lineage>
        <taxon>Bacteria</taxon>
        <taxon>Bacillati</taxon>
        <taxon>Bacillota</taxon>
        <taxon>Clostridia</taxon>
        <taxon>Eubacteriales</taxon>
        <taxon>Gemmiger</taxon>
    </lineage>
</organism>
<dbReference type="GO" id="GO:0034599">
    <property type="term" value="P:cellular response to oxidative stress"/>
    <property type="evidence" value="ECO:0007669"/>
    <property type="project" value="TreeGrafter"/>
</dbReference>
<dbReference type="PIRSF" id="PIRSF000239">
    <property type="entry name" value="AHPC"/>
    <property type="match status" value="1"/>
</dbReference>
<feature type="domain" description="Thioredoxin" evidence="14">
    <location>
        <begin position="2"/>
        <end position="155"/>
    </location>
</feature>
<evidence type="ECO:0000313" key="15">
    <source>
        <dbReference type="EMBL" id="HIZ49300.1"/>
    </source>
</evidence>
<evidence type="ECO:0000256" key="7">
    <source>
        <dbReference type="ARBA" id="ARBA00023157"/>
    </source>
</evidence>
<dbReference type="SUPFAM" id="SSF52833">
    <property type="entry name" value="Thioredoxin-like"/>
    <property type="match status" value="1"/>
</dbReference>
<dbReference type="InterPro" id="IPR050924">
    <property type="entry name" value="Peroxiredoxin_BCP/PrxQ"/>
</dbReference>
<dbReference type="NCBIfam" id="NF006960">
    <property type="entry name" value="PRK09437.1"/>
    <property type="match status" value="1"/>
</dbReference>
<dbReference type="InterPro" id="IPR024706">
    <property type="entry name" value="Peroxiredoxin_AhpC-typ"/>
</dbReference>